<proteinExistence type="predicted"/>
<evidence type="ECO:0000313" key="1">
    <source>
        <dbReference type="EMBL" id="PHP64904.1"/>
    </source>
</evidence>
<evidence type="ECO:0008006" key="3">
    <source>
        <dbReference type="Google" id="ProtNLM"/>
    </source>
</evidence>
<reference evidence="1 2" key="1">
    <citation type="submission" date="2017-10" db="EMBL/GenBank/DDBJ databases">
        <title>Sedimentibacterium mangrovi gen. nov., sp. nov., a novel member of family Phyllobacteriacea isolated from mangrove sediment.</title>
        <authorList>
            <person name="Liao H."/>
            <person name="Tian Y."/>
        </authorList>
    </citation>
    <scope>NUCLEOTIDE SEQUENCE [LARGE SCALE GENOMIC DNA]</scope>
    <source>
        <strain evidence="1 2">X9-2-2</strain>
    </source>
</reference>
<protein>
    <recommendedName>
        <fullName evidence="3">Diguanylate cyclase</fullName>
    </recommendedName>
</protein>
<sequence length="161" mass="18563">MSSNNPSPRHDHLKIEIRPTRENAQSMGDVGLRNANLLDVLAQFEEYGIWRFDLDEGLAYFSRDACILQGMPPTAGAVNLVRLAKHYHPEDRPHFLQCFEDASAQKSGFRFVLRTIVDQDDDHPRIVEVCGRYRRNECNGEELFGTIRQVHIRVRSVSLER</sequence>
<name>A0A2G1QHH9_9HYPH</name>
<dbReference type="Gene3D" id="3.30.450.20">
    <property type="entry name" value="PAS domain"/>
    <property type="match status" value="1"/>
</dbReference>
<gene>
    <name evidence="1" type="ORF">CSC94_21455</name>
</gene>
<organism evidence="1 2">
    <name type="scientific">Zhengella mangrovi</name>
    <dbReference type="NCBI Taxonomy" id="1982044"/>
    <lineage>
        <taxon>Bacteria</taxon>
        <taxon>Pseudomonadati</taxon>
        <taxon>Pseudomonadota</taxon>
        <taxon>Alphaproteobacteria</taxon>
        <taxon>Hyphomicrobiales</taxon>
        <taxon>Notoacmeibacteraceae</taxon>
        <taxon>Zhengella</taxon>
    </lineage>
</organism>
<comment type="caution">
    <text evidence="1">The sequence shown here is derived from an EMBL/GenBank/DDBJ whole genome shotgun (WGS) entry which is preliminary data.</text>
</comment>
<keyword evidence="2" id="KW-1185">Reference proteome</keyword>
<dbReference type="EMBL" id="PDVP01000020">
    <property type="protein sequence ID" value="PHP64904.1"/>
    <property type="molecule type" value="Genomic_DNA"/>
</dbReference>
<dbReference type="Proteomes" id="UP000221168">
    <property type="component" value="Unassembled WGS sequence"/>
</dbReference>
<accession>A0A2G1QHH9</accession>
<dbReference type="InterPro" id="IPR035965">
    <property type="entry name" value="PAS-like_dom_sf"/>
</dbReference>
<evidence type="ECO:0000313" key="2">
    <source>
        <dbReference type="Proteomes" id="UP000221168"/>
    </source>
</evidence>
<dbReference type="SUPFAM" id="SSF55785">
    <property type="entry name" value="PYP-like sensor domain (PAS domain)"/>
    <property type="match status" value="1"/>
</dbReference>
<dbReference type="AlphaFoldDB" id="A0A2G1QHH9"/>